<protein>
    <submittedName>
        <fullName evidence="2">Uncharacterized protein</fullName>
    </submittedName>
</protein>
<evidence type="ECO:0000313" key="3">
    <source>
        <dbReference type="Proteomes" id="UP000472272"/>
    </source>
</evidence>
<dbReference type="Pfam" id="PF15047">
    <property type="entry name" value="DUF4533"/>
    <property type="match status" value="1"/>
</dbReference>
<dbReference type="InterPro" id="IPR027895">
    <property type="entry name" value="DUF4533"/>
</dbReference>
<organism evidence="2 3">
    <name type="scientific">Podarcis muralis</name>
    <name type="common">Wall lizard</name>
    <name type="synonym">Lacerta muralis</name>
    <dbReference type="NCBI Taxonomy" id="64176"/>
    <lineage>
        <taxon>Eukaryota</taxon>
        <taxon>Metazoa</taxon>
        <taxon>Chordata</taxon>
        <taxon>Craniata</taxon>
        <taxon>Vertebrata</taxon>
        <taxon>Euteleostomi</taxon>
        <taxon>Lepidosauria</taxon>
        <taxon>Squamata</taxon>
        <taxon>Bifurcata</taxon>
        <taxon>Unidentata</taxon>
        <taxon>Episquamata</taxon>
        <taxon>Laterata</taxon>
        <taxon>Lacertibaenia</taxon>
        <taxon>Lacertidae</taxon>
        <taxon>Podarcis</taxon>
    </lineage>
</organism>
<accession>A0A670J251</accession>
<name>A0A670J251_PODMU</name>
<keyword evidence="3" id="KW-1185">Reference proteome</keyword>
<reference evidence="2 3" key="1">
    <citation type="journal article" date="2019" name="Proc. Natl. Acad. Sci. U.S.A.">
        <title>Regulatory changes in pterin and carotenoid genes underlie balanced color polymorphisms in the wall lizard.</title>
        <authorList>
            <person name="Andrade P."/>
            <person name="Pinho C."/>
            <person name="Perez I de Lanuza G."/>
            <person name="Afonso S."/>
            <person name="Brejcha J."/>
            <person name="Rubin C.J."/>
            <person name="Wallerman O."/>
            <person name="Pereira P."/>
            <person name="Sabatino S.J."/>
            <person name="Bellati A."/>
            <person name="Pellitteri-Rosa D."/>
            <person name="Bosakova Z."/>
            <person name="Bunikis I."/>
            <person name="Carretero M.A."/>
            <person name="Feiner N."/>
            <person name="Marsik P."/>
            <person name="Pauperio F."/>
            <person name="Salvi D."/>
            <person name="Soler L."/>
            <person name="While G.M."/>
            <person name="Uller T."/>
            <person name="Font E."/>
            <person name="Andersson L."/>
            <person name="Carneiro M."/>
        </authorList>
    </citation>
    <scope>NUCLEOTIDE SEQUENCE</scope>
</reference>
<dbReference type="AlphaFoldDB" id="A0A670J251"/>
<evidence type="ECO:0000256" key="1">
    <source>
        <dbReference type="SAM" id="Coils"/>
    </source>
</evidence>
<reference evidence="2" key="3">
    <citation type="submission" date="2025-09" db="UniProtKB">
        <authorList>
            <consortium name="Ensembl"/>
        </authorList>
    </citation>
    <scope>IDENTIFICATION</scope>
</reference>
<dbReference type="Ensembl" id="ENSPMRT00000019421.1">
    <property type="protein sequence ID" value="ENSPMRP00000018260.1"/>
    <property type="gene ID" value="ENSPMRG00000012019.1"/>
</dbReference>
<dbReference type="Proteomes" id="UP000472272">
    <property type="component" value="Chromosome 10"/>
</dbReference>
<dbReference type="PANTHER" id="PTHR36289">
    <property type="entry name" value="CHROMOSOME 12 OPEN READING FRAME 60"/>
    <property type="match status" value="1"/>
</dbReference>
<dbReference type="OMA" id="MKFPIMN"/>
<sequence length="270" mass="29056">SSAEHTLKGEERLLNASRNLYDCVYMFVSSTNIAFRMLNQFLGTDLAIITVRENLSIKENLQLLMSALKEMQEKVEAKDQDIKQKVGLPLYSSIVLPSTSTNEKIQLIKDLYGKYKGVIDNISGPVSAALLKNGNLPDILDAAIRDLTSNPVLSLRVGDLLMTNEEIAKVLSDACPTSSQSQPLITTAFSLTNFMRVAFKGQPPSKTVELAASTLEDAVKILKPACTFGGQCVLRGQGPSIFRGHSAPPPALCDISAMTSGHCVGPPGTS</sequence>
<proteinExistence type="predicted"/>
<dbReference type="PANTHER" id="PTHR36289:SF1">
    <property type="entry name" value="CHROMOSOME 12 OPEN READING FRAME 60"/>
    <property type="match status" value="1"/>
</dbReference>
<dbReference type="GeneTree" id="ENSGT00940000171081"/>
<keyword evidence="1" id="KW-0175">Coiled coil</keyword>
<evidence type="ECO:0000313" key="2">
    <source>
        <dbReference type="Ensembl" id="ENSPMRP00000018260.1"/>
    </source>
</evidence>
<feature type="coiled-coil region" evidence="1">
    <location>
        <begin position="54"/>
        <end position="81"/>
    </location>
</feature>
<reference evidence="2" key="2">
    <citation type="submission" date="2025-08" db="UniProtKB">
        <authorList>
            <consortium name="Ensembl"/>
        </authorList>
    </citation>
    <scope>IDENTIFICATION</scope>
</reference>